<sequence length="57" mass="6321">MRVLGHFIAGVQLLHFALNCFVQILSTHLFYLDGCFGLYLGETVVEFPSICSSTQPS</sequence>
<dbReference type="EMBL" id="GGEC01056877">
    <property type="protein sequence ID" value="MBX37361.1"/>
    <property type="molecule type" value="Transcribed_RNA"/>
</dbReference>
<organism evidence="1">
    <name type="scientific">Rhizophora mucronata</name>
    <name type="common">Asiatic mangrove</name>
    <dbReference type="NCBI Taxonomy" id="61149"/>
    <lineage>
        <taxon>Eukaryota</taxon>
        <taxon>Viridiplantae</taxon>
        <taxon>Streptophyta</taxon>
        <taxon>Embryophyta</taxon>
        <taxon>Tracheophyta</taxon>
        <taxon>Spermatophyta</taxon>
        <taxon>Magnoliopsida</taxon>
        <taxon>eudicotyledons</taxon>
        <taxon>Gunneridae</taxon>
        <taxon>Pentapetalae</taxon>
        <taxon>rosids</taxon>
        <taxon>fabids</taxon>
        <taxon>Malpighiales</taxon>
        <taxon>Rhizophoraceae</taxon>
        <taxon>Rhizophora</taxon>
    </lineage>
</organism>
<proteinExistence type="predicted"/>
<protein>
    <submittedName>
        <fullName evidence="1">Uncharacterized protein</fullName>
    </submittedName>
</protein>
<name>A0A2P2N4C6_RHIMU</name>
<evidence type="ECO:0000313" key="1">
    <source>
        <dbReference type="EMBL" id="MBX37361.1"/>
    </source>
</evidence>
<dbReference type="AlphaFoldDB" id="A0A2P2N4C6"/>
<reference evidence="1" key="1">
    <citation type="submission" date="2018-02" db="EMBL/GenBank/DDBJ databases">
        <title>Rhizophora mucronata_Transcriptome.</title>
        <authorList>
            <person name="Meera S.P."/>
            <person name="Sreeshan A."/>
            <person name="Augustine A."/>
        </authorList>
    </citation>
    <scope>NUCLEOTIDE SEQUENCE</scope>
    <source>
        <tissue evidence="1">Leaf</tissue>
    </source>
</reference>
<accession>A0A2P2N4C6</accession>